<evidence type="ECO:0000313" key="3">
    <source>
        <dbReference type="EMBL" id="TDP89567.1"/>
    </source>
</evidence>
<sequence>MLKISFWISAGLSVLLGLAYSAIYWLPALGDLIGRDLSSPQRTLDRGWAFAWPWPLAIPVICAMIGVTWLIVTLLHKRSNDRQQPETAARRTTASAVTEGKPKSSFDQLLMASAADLERPKPMTTELPAWAEDVPDGPNASTILAPRDLGGFAQPQIPAPVALAGSTPSPDSKATTPDEPEIEAEERPNPEFHNDPGIAEVAETPQMEASGDAGSAKPVDDAEPDMAPADIENDTPEPAMVAGPASPIPGIAEVKRFLADRATISEMASWVESLVDEVQSPFEQAVAAGSFDVGADPAVVRVMYLRMVAAAAEQRVCEAQKTAFKQGVAPEVVDLVLMSGE</sequence>
<dbReference type="RefSeq" id="WP_133617814.1">
    <property type="nucleotide sequence ID" value="NZ_SNYA01000009.1"/>
</dbReference>
<feature type="compositionally biased region" description="Basic and acidic residues" evidence="1">
    <location>
        <begin position="185"/>
        <end position="194"/>
    </location>
</feature>
<evidence type="ECO:0000313" key="4">
    <source>
        <dbReference type="Proteomes" id="UP000295601"/>
    </source>
</evidence>
<keyword evidence="2" id="KW-0472">Membrane</keyword>
<keyword evidence="4" id="KW-1185">Reference proteome</keyword>
<feature type="region of interest" description="Disordered" evidence="1">
    <location>
        <begin position="128"/>
        <end position="246"/>
    </location>
</feature>
<feature type="region of interest" description="Disordered" evidence="1">
    <location>
        <begin position="81"/>
        <end position="103"/>
    </location>
</feature>
<gene>
    <name evidence="3" type="ORF">EDF62_3320</name>
</gene>
<evidence type="ECO:0000256" key="2">
    <source>
        <dbReference type="SAM" id="Phobius"/>
    </source>
</evidence>
<proteinExistence type="predicted"/>
<dbReference type="AlphaFoldDB" id="A0A4R6RTC0"/>
<feature type="compositionally biased region" description="Polar residues" evidence="1">
    <location>
        <begin position="166"/>
        <end position="175"/>
    </location>
</feature>
<feature type="transmembrane region" description="Helical" evidence="2">
    <location>
        <begin position="52"/>
        <end position="75"/>
    </location>
</feature>
<dbReference type="Proteomes" id="UP000295601">
    <property type="component" value="Unassembled WGS sequence"/>
</dbReference>
<evidence type="ECO:0000256" key="1">
    <source>
        <dbReference type="SAM" id="MobiDB-lite"/>
    </source>
</evidence>
<organism evidence="3 4">
    <name type="scientific">Leucobacter luti</name>
    <dbReference type="NCBI Taxonomy" id="340320"/>
    <lineage>
        <taxon>Bacteria</taxon>
        <taxon>Bacillati</taxon>
        <taxon>Actinomycetota</taxon>
        <taxon>Actinomycetes</taxon>
        <taxon>Micrococcales</taxon>
        <taxon>Microbacteriaceae</taxon>
        <taxon>Leucobacter</taxon>
    </lineage>
</organism>
<dbReference type="EMBL" id="SNYA01000009">
    <property type="protein sequence ID" value="TDP89567.1"/>
    <property type="molecule type" value="Genomic_DNA"/>
</dbReference>
<name>A0A4R6RTC0_9MICO</name>
<keyword evidence="2" id="KW-1133">Transmembrane helix</keyword>
<comment type="caution">
    <text evidence="3">The sequence shown here is derived from an EMBL/GenBank/DDBJ whole genome shotgun (WGS) entry which is preliminary data.</text>
</comment>
<accession>A0A4R6RTC0</accession>
<keyword evidence="2" id="KW-0812">Transmembrane</keyword>
<reference evidence="3 4" key="1">
    <citation type="submission" date="2019-03" db="EMBL/GenBank/DDBJ databases">
        <title>Genomic analyses of the natural microbiome of Caenorhabditis elegans.</title>
        <authorList>
            <person name="Samuel B."/>
        </authorList>
    </citation>
    <scope>NUCLEOTIDE SEQUENCE [LARGE SCALE GENOMIC DNA]</scope>
    <source>
        <strain evidence="3 4">JUb18</strain>
    </source>
</reference>
<protein>
    <submittedName>
        <fullName evidence="3">Uncharacterized protein</fullName>
    </submittedName>
</protein>